<sequence length="331" mass="36428">MPLFTQPNSGTIGVDVSDHVLRAVYAVPWRKGLAIKRFAQVPLQPGIVVDGAILDPAEAAKAVHSLLGHRLPFHSKALVVGLPELHSFVGSTQQQRDSLEEEVLRHIPFAEEEVTIDSIHYDRNVIGFAAVKTDIAQTYWNVFSSLGTHVRALEVESQALARLYIPQAIAGQSTILADIGQNHSTFLVVQDDHIDLTHTSKLISGNMLTSSIMRRLNLDGPTAERVKIDQPTHPEVQEAFREHVVSIGQELERVINFHYSHPSDPQPTSYRLLVTGGGAQIPDLVQRLEQSVGMPVYRAAIPQNIHLPRALLHNSHSFATAIGLAARSIEK</sequence>
<dbReference type="PANTHER" id="PTHR32432:SF3">
    <property type="entry name" value="ETHANOLAMINE UTILIZATION PROTEIN EUTJ"/>
    <property type="match status" value="1"/>
</dbReference>
<organism evidence="1 2">
    <name type="scientific">Candidatus Kerfeldbacteria bacterium CG15_BIG_FIL_POST_REV_8_21_14_020_45_12</name>
    <dbReference type="NCBI Taxonomy" id="2014247"/>
    <lineage>
        <taxon>Bacteria</taxon>
        <taxon>Candidatus Kerfeldiibacteriota</taxon>
    </lineage>
</organism>
<dbReference type="PANTHER" id="PTHR32432">
    <property type="entry name" value="CELL DIVISION PROTEIN FTSA-RELATED"/>
    <property type="match status" value="1"/>
</dbReference>
<dbReference type="AlphaFoldDB" id="A0A2M7H2E4"/>
<evidence type="ECO:0000313" key="1">
    <source>
        <dbReference type="EMBL" id="PIW36354.1"/>
    </source>
</evidence>
<dbReference type="CDD" id="cd24049">
    <property type="entry name" value="ASKHA_NBD_PilM"/>
    <property type="match status" value="1"/>
</dbReference>
<dbReference type="Proteomes" id="UP000230292">
    <property type="component" value="Unassembled WGS sequence"/>
</dbReference>
<dbReference type="Gene3D" id="3.30.1490.300">
    <property type="match status" value="1"/>
</dbReference>
<dbReference type="InterPro" id="IPR043129">
    <property type="entry name" value="ATPase_NBD"/>
</dbReference>
<evidence type="ECO:0008006" key="3">
    <source>
        <dbReference type="Google" id="ProtNLM"/>
    </source>
</evidence>
<name>A0A2M7H2E4_9BACT</name>
<dbReference type="InterPro" id="IPR005883">
    <property type="entry name" value="PilM"/>
</dbReference>
<proteinExistence type="predicted"/>
<dbReference type="InterPro" id="IPR050696">
    <property type="entry name" value="FtsA/MreB"/>
</dbReference>
<accession>A0A2M7H2E4</accession>
<dbReference type="SUPFAM" id="SSF53067">
    <property type="entry name" value="Actin-like ATPase domain"/>
    <property type="match status" value="1"/>
</dbReference>
<comment type="caution">
    <text evidence="1">The sequence shown here is derived from an EMBL/GenBank/DDBJ whole genome shotgun (WGS) entry which is preliminary data.</text>
</comment>
<dbReference type="EMBL" id="PFGC01000060">
    <property type="protein sequence ID" value="PIW36354.1"/>
    <property type="molecule type" value="Genomic_DNA"/>
</dbReference>
<reference evidence="1 2" key="1">
    <citation type="submission" date="2017-09" db="EMBL/GenBank/DDBJ databases">
        <title>Depth-based differentiation of microbial function through sediment-hosted aquifers and enrichment of novel symbionts in the deep terrestrial subsurface.</title>
        <authorList>
            <person name="Probst A.J."/>
            <person name="Ladd B."/>
            <person name="Jarett J.K."/>
            <person name="Geller-Mcgrath D.E."/>
            <person name="Sieber C.M."/>
            <person name="Emerson J.B."/>
            <person name="Anantharaman K."/>
            <person name="Thomas B.C."/>
            <person name="Malmstrom R."/>
            <person name="Stieglmeier M."/>
            <person name="Klingl A."/>
            <person name="Woyke T."/>
            <person name="Ryan C.M."/>
            <person name="Banfield J.F."/>
        </authorList>
    </citation>
    <scope>NUCLEOTIDE SEQUENCE [LARGE SCALE GENOMIC DNA]</scope>
    <source>
        <strain evidence="1">CG15_BIG_FIL_POST_REV_8_21_14_020_45_12</strain>
    </source>
</reference>
<protein>
    <recommendedName>
        <fullName evidence="3">SHS2 domain-containing protein</fullName>
    </recommendedName>
</protein>
<evidence type="ECO:0000313" key="2">
    <source>
        <dbReference type="Proteomes" id="UP000230292"/>
    </source>
</evidence>
<dbReference type="Gene3D" id="3.30.420.40">
    <property type="match status" value="2"/>
</dbReference>
<gene>
    <name evidence="1" type="ORF">COW24_05825</name>
</gene>
<dbReference type="Pfam" id="PF11104">
    <property type="entry name" value="PilM_2"/>
    <property type="match status" value="1"/>
</dbReference>